<evidence type="ECO:0000256" key="6">
    <source>
        <dbReference type="ARBA" id="ARBA00022683"/>
    </source>
</evidence>
<dbReference type="RefSeq" id="WP_002564206.1">
    <property type="nucleotide sequence ID" value="NZ_CALJSN010000009.1"/>
</dbReference>
<dbReference type="Proteomes" id="UP000183687">
    <property type="component" value="Unassembled WGS sequence"/>
</dbReference>
<comment type="similarity">
    <text evidence="11">Belongs to the UlaA family.</text>
</comment>
<comment type="caution">
    <text evidence="15">The sequence shown here is derived from an EMBL/GenBank/DDBJ whole genome shotgun (WGS) entry which is preliminary data.</text>
</comment>
<feature type="transmembrane region" description="Helical" evidence="14">
    <location>
        <begin position="420"/>
        <end position="442"/>
    </location>
</feature>
<comment type="subcellular location">
    <subcellularLocation>
        <location evidence="1">Cell membrane</location>
        <topology evidence="1">Multi-pass membrane protein</topology>
    </subcellularLocation>
</comment>
<dbReference type="AlphaFoldDB" id="A0AB38A795"/>
<evidence type="ECO:0000256" key="7">
    <source>
        <dbReference type="ARBA" id="ARBA00022692"/>
    </source>
</evidence>
<evidence type="ECO:0000256" key="1">
    <source>
        <dbReference type="ARBA" id="ARBA00004651"/>
    </source>
</evidence>
<reference evidence="15 16" key="1">
    <citation type="submission" date="2016-10" db="EMBL/GenBank/DDBJ databases">
        <authorList>
            <person name="Varghese N."/>
            <person name="Submissions S."/>
        </authorList>
    </citation>
    <scope>NUCLEOTIDE SEQUENCE [LARGE SCALE GENOMIC DNA]</scope>
    <source>
        <strain evidence="15 16">DSM 20586</strain>
    </source>
</reference>
<dbReference type="InterPro" id="IPR051562">
    <property type="entry name" value="Ascorbate-PTS_EIIC"/>
</dbReference>
<evidence type="ECO:0000256" key="2">
    <source>
        <dbReference type="ARBA" id="ARBA00011738"/>
    </source>
</evidence>
<evidence type="ECO:0000256" key="8">
    <source>
        <dbReference type="ARBA" id="ARBA00022989"/>
    </source>
</evidence>
<feature type="transmembrane region" description="Helical" evidence="14">
    <location>
        <begin position="265"/>
        <end position="289"/>
    </location>
</feature>
<evidence type="ECO:0000313" key="16">
    <source>
        <dbReference type="Proteomes" id="UP000183687"/>
    </source>
</evidence>
<organism evidence="15 16">
    <name type="scientific">Atopobium minutum</name>
    <dbReference type="NCBI Taxonomy" id="1381"/>
    <lineage>
        <taxon>Bacteria</taxon>
        <taxon>Bacillati</taxon>
        <taxon>Actinomycetota</taxon>
        <taxon>Coriobacteriia</taxon>
        <taxon>Coriobacteriales</taxon>
        <taxon>Atopobiaceae</taxon>
        <taxon>Atopobium</taxon>
    </lineage>
</organism>
<evidence type="ECO:0000256" key="13">
    <source>
        <dbReference type="ARBA" id="ARBA00042859"/>
    </source>
</evidence>
<evidence type="ECO:0000256" key="12">
    <source>
        <dbReference type="ARBA" id="ARBA00039702"/>
    </source>
</evidence>
<accession>A0AB38A795</accession>
<keyword evidence="4" id="KW-1003">Cell membrane</keyword>
<feature type="transmembrane region" description="Helical" evidence="14">
    <location>
        <begin position="101"/>
        <end position="122"/>
    </location>
</feature>
<feature type="transmembrane region" description="Helical" evidence="14">
    <location>
        <begin position="161"/>
        <end position="179"/>
    </location>
</feature>
<evidence type="ECO:0000256" key="11">
    <source>
        <dbReference type="ARBA" id="ARBA00038218"/>
    </source>
</evidence>
<evidence type="ECO:0000256" key="9">
    <source>
        <dbReference type="ARBA" id="ARBA00023136"/>
    </source>
</evidence>
<dbReference type="GO" id="GO:0009401">
    <property type="term" value="P:phosphoenolpyruvate-dependent sugar phosphotransferase system"/>
    <property type="evidence" value="ECO:0007669"/>
    <property type="project" value="UniProtKB-KW"/>
</dbReference>
<evidence type="ECO:0000256" key="5">
    <source>
        <dbReference type="ARBA" id="ARBA00022597"/>
    </source>
</evidence>
<gene>
    <name evidence="15" type="ORF">SAMN04489746_1150</name>
</gene>
<keyword evidence="9 14" id="KW-0472">Membrane</keyword>
<evidence type="ECO:0000256" key="4">
    <source>
        <dbReference type="ARBA" id="ARBA00022475"/>
    </source>
</evidence>
<proteinExistence type="inferred from homology"/>
<dbReference type="GO" id="GO:0005886">
    <property type="term" value="C:plasma membrane"/>
    <property type="evidence" value="ECO:0007669"/>
    <property type="project" value="UniProtKB-SubCell"/>
</dbReference>
<feature type="transmembrane region" description="Helical" evidence="14">
    <location>
        <begin position="46"/>
        <end position="70"/>
    </location>
</feature>
<dbReference type="PANTHER" id="PTHR33843:SF4">
    <property type="entry name" value="ASCORBATE-SPECIFIC PTS SYSTEM EIIC COMPONENT"/>
    <property type="match status" value="1"/>
</dbReference>
<keyword evidence="7 14" id="KW-0812">Transmembrane</keyword>
<evidence type="ECO:0000256" key="3">
    <source>
        <dbReference type="ARBA" id="ARBA00022448"/>
    </source>
</evidence>
<dbReference type="Pfam" id="PF03611">
    <property type="entry name" value="EIIC-GAT"/>
    <property type="match status" value="1"/>
</dbReference>
<feature type="transmembrane region" description="Helical" evidence="14">
    <location>
        <begin position="15"/>
        <end position="34"/>
    </location>
</feature>
<dbReference type="PANTHER" id="PTHR33843">
    <property type="entry name" value="ASCORBATE-SPECIFIC PTS SYSTEM EIIC COMPONENT"/>
    <property type="match status" value="1"/>
</dbReference>
<dbReference type="EMBL" id="FNSH01000001">
    <property type="protein sequence ID" value="SEB83838.1"/>
    <property type="molecule type" value="Genomic_DNA"/>
</dbReference>
<keyword evidence="6" id="KW-0598">Phosphotransferase system</keyword>
<sequence length="458" mass="49627">MELLNAFLDIFINQFLSQAPFLMGIICFIGYIALGRSIPTAITGFIKASVGFMILQAGTGGLITTFSPILEAFKNRFGIDGAVMDSYVALSSANSALGDKIALVGYALLIGFAWNLVLVVFSKYTKLRAVQVTGHIMFVQSSILLWMVYHTLGGTDWQNVLIAGLLIGTYWSVFANLTLDITNKVTDNANFAIGHQQMLGLWLASKTAPIIGNKQKSVENLKFPSWLSMFNDNVVASTLLMTLFFGAIMVIIGPDYFETKLAFPLFIYMTTAKFAVFLTIILTGVRMFVAELVESFQGISSKILPGSVPAVDIATIYGFGHPNATLLGFSVGALGQLVSLILLIVTGSPVFLIPGFIPMFFDNAGIAVYANHFGGIRAVVITTFISGLVQVGLGSFTYVLSGMSGGVMANFDWVTVIPGFMLVMKYGHIIGTVVLIALMLLIPQIQFRNEQKKEVQES</sequence>
<comment type="subunit">
    <text evidence="2">Homodimer.</text>
</comment>
<dbReference type="InterPro" id="IPR004703">
    <property type="entry name" value="PTS_sugar-sp_permease"/>
</dbReference>
<evidence type="ECO:0000256" key="10">
    <source>
        <dbReference type="ARBA" id="ARBA00037387"/>
    </source>
</evidence>
<feature type="transmembrane region" description="Helical" evidence="14">
    <location>
        <begin position="234"/>
        <end position="253"/>
    </location>
</feature>
<evidence type="ECO:0000313" key="15">
    <source>
        <dbReference type="EMBL" id="SEB83838.1"/>
    </source>
</evidence>
<keyword evidence="8 14" id="KW-1133">Transmembrane helix</keyword>
<protein>
    <recommendedName>
        <fullName evidence="12">Ascorbate-specific PTS system EIIC component</fullName>
    </recommendedName>
    <alternativeName>
        <fullName evidence="13">Ascorbate-specific permease IIC component UlaA</fullName>
    </alternativeName>
</protein>
<evidence type="ECO:0000256" key="14">
    <source>
        <dbReference type="SAM" id="Phobius"/>
    </source>
</evidence>
<feature type="transmembrane region" description="Helical" evidence="14">
    <location>
        <begin position="378"/>
        <end position="400"/>
    </location>
</feature>
<feature type="transmembrane region" description="Helical" evidence="14">
    <location>
        <begin position="129"/>
        <end position="149"/>
    </location>
</feature>
<keyword evidence="5" id="KW-0762">Sugar transport</keyword>
<name>A0AB38A795_9ACTN</name>
<comment type="function">
    <text evidence="10">The phosphoenolpyruvate-dependent sugar phosphotransferase system (sugar PTS), a major carbohydrate active transport system, catalyzes the phosphorylation of incoming sugar substrates concomitantly with their translocation across the cell membrane. The enzyme II UlaABC PTS system is involved in ascorbate transport.</text>
</comment>
<keyword evidence="3" id="KW-0813">Transport</keyword>